<evidence type="ECO:0000256" key="6">
    <source>
        <dbReference type="ARBA" id="ARBA00022840"/>
    </source>
</evidence>
<dbReference type="PANTHER" id="PTHR43692:SF1">
    <property type="entry name" value="UDP-N-ACETYLMURAMOYLALANINE--D-GLUTAMATE LIGASE"/>
    <property type="match status" value="1"/>
</dbReference>
<feature type="domain" description="Mur ligase C-terminal" evidence="9">
    <location>
        <begin position="315"/>
        <end position="426"/>
    </location>
</feature>
<evidence type="ECO:0000256" key="8">
    <source>
        <dbReference type="RuleBase" id="RU003664"/>
    </source>
</evidence>
<organism evidence="11">
    <name type="scientific">Acidithiobacillus sulfuriphilus</name>
    <dbReference type="NCBI Taxonomy" id="1867749"/>
    <lineage>
        <taxon>Bacteria</taxon>
        <taxon>Pseudomonadati</taxon>
        <taxon>Pseudomonadota</taxon>
        <taxon>Acidithiobacillia</taxon>
        <taxon>Acidithiobacillales</taxon>
        <taxon>Acidithiobacillaceae</taxon>
        <taxon>Acidithiobacillus</taxon>
    </lineage>
</organism>
<dbReference type="GO" id="GO:0009252">
    <property type="term" value="P:peptidoglycan biosynthetic process"/>
    <property type="evidence" value="ECO:0007669"/>
    <property type="project" value="UniProtKB-UniRule"/>
</dbReference>
<comment type="caution">
    <text evidence="11">The sequence shown here is derived from an EMBL/GenBank/DDBJ whole genome shotgun (WGS) entry which is preliminary data.</text>
</comment>
<feature type="binding site" evidence="7">
    <location>
        <begin position="113"/>
        <end position="119"/>
    </location>
    <ligand>
        <name>ATP</name>
        <dbReference type="ChEBI" id="CHEBI:30616"/>
    </ligand>
</feature>
<dbReference type="NCBIfam" id="TIGR01087">
    <property type="entry name" value="murD"/>
    <property type="match status" value="1"/>
</dbReference>
<dbReference type="InterPro" id="IPR036615">
    <property type="entry name" value="Mur_ligase_C_dom_sf"/>
</dbReference>
<feature type="domain" description="Mur ligase central" evidence="10">
    <location>
        <begin position="111"/>
        <end position="292"/>
    </location>
</feature>
<reference evidence="11" key="1">
    <citation type="submission" date="2018-10" db="EMBL/GenBank/DDBJ databases">
        <title>Acidithiobacillus sulfuriphilus sp. nov.: an extremely acidophilic sulfur-oxidizing chemolithotroph isolated from a neutral pH environment.</title>
        <authorList>
            <person name="Falagan C."/>
            <person name="Moya-Beltran A."/>
            <person name="Quatrini R."/>
            <person name="Johnson D.B."/>
        </authorList>
    </citation>
    <scope>NUCLEOTIDE SEQUENCE [LARGE SCALE GENOMIC DNA]</scope>
    <source>
        <strain evidence="11">CJ-2</strain>
    </source>
</reference>
<dbReference type="Pfam" id="PF02875">
    <property type="entry name" value="Mur_ligase_C"/>
    <property type="match status" value="1"/>
</dbReference>
<protein>
    <recommendedName>
        <fullName evidence="7 8">UDP-N-acetylmuramoylalanine--D-glutamate ligase</fullName>
        <ecNumber evidence="7 8">6.3.2.9</ecNumber>
    </recommendedName>
    <alternativeName>
        <fullName evidence="7">D-glutamic acid-adding enzyme</fullName>
    </alternativeName>
    <alternativeName>
        <fullName evidence="7">UDP-N-acetylmuramoyl-L-alanyl-D-glutamate synthetase</fullName>
    </alternativeName>
</protein>
<dbReference type="UniPathway" id="UPA00219"/>
<keyword evidence="7 8" id="KW-0961">Cell wall biogenesis/degradation</keyword>
<keyword evidence="6 7" id="KW-0067">ATP-binding</keyword>
<dbReference type="AlphaFoldDB" id="A0A3M8QNT0"/>
<dbReference type="GO" id="GO:0005524">
    <property type="term" value="F:ATP binding"/>
    <property type="evidence" value="ECO:0007669"/>
    <property type="project" value="UniProtKB-UniRule"/>
</dbReference>
<dbReference type="Gene3D" id="3.40.50.720">
    <property type="entry name" value="NAD(P)-binding Rossmann-like Domain"/>
    <property type="match status" value="1"/>
</dbReference>
<comment type="function">
    <text evidence="7 8">Cell wall formation. Catalyzes the addition of glutamate to the nucleotide precursor UDP-N-acetylmuramoyl-L-alanine (UMA).</text>
</comment>
<dbReference type="EMBL" id="RIZI01000194">
    <property type="protein sequence ID" value="RNF57877.1"/>
    <property type="molecule type" value="Genomic_DNA"/>
</dbReference>
<evidence type="ECO:0000313" key="11">
    <source>
        <dbReference type="EMBL" id="RNF57877.1"/>
    </source>
</evidence>
<proteinExistence type="inferred from homology"/>
<keyword evidence="7 8" id="KW-0131">Cell cycle</keyword>
<dbReference type="Pfam" id="PF21799">
    <property type="entry name" value="MurD-like_N"/>
    <property type="match status" value="1"/>
</dbReference>
<evidence type="ECO:0000256" key="5">
    <source>
        <dbReference type="ARBA" id="ARBA00022741"/>
    </source>
</evidence>
<dbReference type="SUPFAM" id="SSF51984">
    <property type="entry name" value="MurCD N-terminal domain"/>
    <property type="match status" value="1"/>
</dbReference>
<dbReference type="SUPFAM" id="SSF53623">
    <property type="entry name" value="MurD-like peptide ligases, catalytic domain"/>
    <property type="match status" value="1"/>
</dbReference>
<dbReference type="Gene3D" id="3.90.190.20">
    <property type="entry name" value="Mur ligase, C-terminal domain"/>
    <property type="match status" value="1"/>
</dbReference>
<comment type="catalytic activity">
    <reaction evidence="7 8">
        <text>UDP-N-acetyl-alpha-D-muramoyl-L-alanine + D-glutamate + ATP = UDP-N-acetyl-alpha-D-muramoyl-L-alanyl-D-glutamate + ADP + phosphate + H(+)</text>
        <dbReference type="Rhea" id="RHEA:16429"/>
        <dbReference type="ChEBI" id="CHEBI:15378"/>
        <dbReference type="ChEBI" id="CHEBI:29986"/>
        <dbReference type="ChEBI" id="CHEBI:30616"/>
        <dbReference type="ChEBI" id="CHEBI:43474"/>
        <dbReference type="ChEBI" id="CHEBI:83898"/>
        <dbReference type="ChEBI" id="CHEBI:83900"/>
        <dbReference type="ChEBI" id="CHEBI:456216"/>
        <dbReference type="EC" id="6.3.2.9"/>
    </reaction>
</comment>
<dbReference type="InterPro" id="IPR013221">
    <property type="entry name" value="Mur_ligase_cen"/>
</dbReference>
<evidence type="ECO:0000259" key="9">
    <source>
        <dbReference type="Pfam" id="PF02875"/>
    </source>
</evidence>
<sequence>MDISGKKVWIVGLGKSGRSLLDTARRLGARCQAADTRLLADADALRSRYPDVDFHFGAFRPGQFSGADAVLVSPGLAWDIPALRQAREQGVPILGDMELFGQLAHAPIVAITGSNGKSTVTTLVGEMAKAAGWRVAVGGNLGTPALELLPSNGPEPELYVLELSSFQLAACTQFHPRAAAILNFSPDHLDWHGDYTAYQAAKARIFQAMGTGDTLVLNAGDAAVMALAPTVPTGVRIVTFAAPDAHTPGSVMERDGYFWRLGEGASERLMAVTQLRLMGAHNRENAMAALALGSAVGLPAAAMAQALATFAGLPHRMSRVGQVAGVDYYDDSKGTNLGATLKAIAGLPGPLVLILGGDAKGADLSPLRAACAGQRAAVLLGKDAPLLAEILAGVLPLRRVGSMEEAVRAAAAMARPGDQVLLSPACASLDMFADYQDRGHQFQQAVRNLAGGEG</sequence>
<keyword evidence="7 8" id="KW-0132">Cell division</keyword>
<evidence type="ECO:0000256" key="4">
    <source>
        <dbReference type="ARBA" id="ARBA00022598"/>
    </source>
</evidence>
<dbReference type="PANTHER" id="PTHR43692">
    <property type="entry name" value="UDP-N-ACETYLMURAMOYLALANINE--D-GLUTAMATE LIGASE"/>
    <property type="match status" value="1"/>
</dbReference>
<dbReference type="GO" id="GO:0071555">
    <property type="term" value="P:cell wall organization"/>
    <property type="evidence" value="ECO:0007669"/>
    <property type="project" value="UniProtKB-KW"/>
</dbReference>
<dbReference type="Pfam" id="PF08245">
    <property type="entry name" value="Mur_ligase_M"/>
    <property type="match status" value="1"/>
</dbReference>
<dbReference type="InterPro" id="IPR005762">
    <property type="entry name" value="MurD"/>
</dbReference>
<dbReference type="GO" id="GO:0008360">
    <property type="term" value="P:regulation of cell shape"/>
    <property type="evidence" value="ECO:0007669"/>
    <property type="project" value="UniProtKB-KW"/>
</dbReference>
<evidence type="ECO:0000256" key="1">
    <source>
        <dbReference type="ARBA" id="ARBA00004496"/>
    </source>
</evidence>
<dbReference type="HAMAP" id="MF_00639">
    <property type="entry name" value="MurD"/>
    <property type="match status" value="1"/>
</dbReference>
<keyword evidence="7 8" id="KW-0573">Peptidoglycan synthesis</keyword>
<dbReference type="InterPro" id="IPR004101">
    <property type="entry name" value="Mur_ligase_C"/>
</dbReference>
<comment type="pathway">
    <text evidence="2 7 8">Cell wall biogenesis; peptidoglycan biosynthesis.</text>
</comment>
<gene>
    <name evidence="7 11" type="primary">murD</name>
    <name evidence="11" type="ORF">EC580_13885</name>
</gene>
<dbReference type="Gene3D" id="3.40.1190.10">
    <property type="entry name" value="Mur-like, catalytic domain"/>
    <property type="match status" value="1"/>
</dbReference>
<evidence type="ECO:0000256" key="3">
    <source>
        <dbReference type="ARBA" id="ARBA00022490"/>
    </source>
</evidence>
<accession>A0A3M8QNT0</accession>
<keyword evidence="5 7" id="KW-0547">Nucleotide-binding</keyword>
<keyword evidence="4 7" id="KW-0436">Ligase</keyword>
<dbReference type="SUPFAM" id="SSF53244">
    <property type="entry name" value="MurD-like peptide ligases, peptide-binding domain"/>
    <property type="match status" value="1"/>
</dbReference>
<name>A0A3M8QNT0_9PROT</name>
<comment type="similarity">
    <text evidence="7">Belongs to the MurCDEF family.</text>
</comment>
<dbReference type="GO" id="GO:0051301">
    <property type="term" value="P:cell division"/>
    <property type="evidence" value="ECO:0007669"/>
    <property type="project" value="UniProtKB-KW"/>
</dbReference>
<dbReference type="GO" id="GO:0005737">
    <property type="term" value="C:cytoplasm"/>
    <property type="evidence" value="ECO:0007669"/>
    <property type="project" value="UniProtKB-SubCell"/>
</dbReference>
<evidence type="ECO:0000256" key="2">
    <source>
        <dbReference type="ARBA" id="ARBA00004752"/>
    </source>
</evidence>
<dbReference type="InterPro" id="IPR036565">
    <property type="entry name" value="Mur-like_cat_sf"/>
</dbReference>
<keyword evidence="7 8" id="KW-0133">Cell shape</keyword>
<evidence type="ECO:0000259" key="10">
    <source>
        <dbReference type="Pfam" id="PF08245"/>
    </source>
</evidence>
<dbReference type="GO" id="GO:0008764">
    <property type="term" value="F:UDP-N-acetylmuramoylalanine-D-glutamate ligase activity"/>
    <property type="evidence" value="ECO:0007669"/>
    <property type="project" value="UniProtKB-UniRule"/>
</dbReference>
<comment type="subcellular location">
    <subcellularLocation>
        <location evidence="1 7 8">Cytoplasm</location>
    </subcellularLocation>
</comment>
<dbReference type="OrthoDB" id="5287865at2"/>
<evidence type="ECO:0000256" key="7">
    <source>
        <dbReference type="HAMAP-Rule" id="MF_00639"/>
    </source>
</evidence>
<keyword evidence="3 7" id="KW-0963">Cytoplasm</keyword>
<dbReference type="EC" id="6.3.2.9" evidence="7 8"/>